<proteinExistence type="predicted"/>
<organism evidence="2 3">
    <name type="scientific">Hyalella azteca</name>
    <name type="common">Amphipod</name>
    <dbReference type="NCBI Taxonomy" id="294128"/>
    <lineage>
        <taxon>Eukaryota</taxon>
        <taxon>Metazoa</taxon>
        <taxon>Ecdysozoa</taxon>
        <taxon>Arthropoda</taxon>
        <taxon>Crustacea</taxon>
        <taxon>Multicrustacea</taxon>
        <taxon>Malacostraca</taxon>
        <taxon>Eumalacostraca</taxon>
        <taxon>Peracarida</taxon>
        <taxon>Amphipoda</taxon>
        <taxon>Senticaudata</taxon>
        <taxon>Talitrida</taxon>
        <taxon>Talitroidea</taxon>
        <taxon>Hyalellidae</taxon>
        <taxon>Hyalella</taxon>
    </lineage>
</organism>
<evidence type="ECO:0000313" key="3">
    <source>
        <dbReference type="RefSeq" id="XP_047737747.1"/>
    </source>
</evidence>
<evidence type="ECO:0000256" key="1">
    <source>
        <dbReference type="SAM" id="MobiDB-lite"/>
    </source>
</evidence>
<dbReference type="KEGG" id="hazt:108670366"/>
<sequence length="637" mass="66044">MALRAGWVPCVGLQPPKPSLQFIEEAASVSLECEGLLSGGKAHSSETVSVNDSAPKSKPAMKLVMNPKGVQDHRTVEQHYEQLLQESTTSSSSFPAHFGPSVHIPPSPEIAKDIINDMQSPTGKGAALFAKRKKRMDKFIVDETNVQKTSAYQHSVVNSSMEQSFSSFSSNSSSSSSVQQQQQPVAAAATPGLTAPPGSKKRLQQERDLEQQKIMMSSSSSYSSTSIIGQSGPAWLEGPKPVPVTAPLPTAGGGASLPNPPSLFARPAANGPATLPEISTILTTSNPTKSFKAGGINITPVLKLNPHFSSKPQPAKSPRSSSVGHKVPEKRLSTIPKAAQYPFPSYLSLASQQGGCVRSSSTSSIPRLAASSASNSYDDFDLKPGSPPVVCRPSQSQERSSLENDSAADQVQNNIYKDVKLRKIQSSSTSSSSNRESKPLAPGLVYTAEVKLEQPPKSSIIMQSAGPAAPAFKVAAAPAFKPAPGASPAFVPKASPSPASVSTIPENPASGSPAFIPAATGSPAFIPAATGSPAFIPAATGSPAFNPAATGSPAFNPAATGSPAFNPTAIGSPAFNPAAIGSQAQTNSTQFTPRATMNAGSGGQMSLADKRRSVNFNLAASGWGTYNEYYRPTSFAT</sequence>
<accession>A0A979FLX9</accession>
<keyword evidence="2" id="KW-1185">Reference proteome</keyword>
<protein>
    <submittedName>
        <fullName evidence="3">Cell wall adhesin EAP1</fullName>
    </submittedName>
</protein>
<feature type="compositionally biased region" description="Polar residues" evidence="1">
    <location>
        <begin position="393"/>
        <end position="415"/>
    </location>
</feature>
<name>A0A979FLX9_HYAAZ</name>
<feature type="compositionally biased region" description="Polar residues" evidence="1">
    <location>
        <begin position="307"/>
        <end position="323"/>
    </location>
</feature>
<dbReference type="GeneID" id="108670366"/>
<dbReference type="AlphaFoldDB" id="A0A979FLX9"/>
<evidence type="ECO:0000313" key="2">
    <source>
        <dbReference type="Proteomes" id="UP000694843"/>
    </source>
</evidence>
<feature type="compositionally biased region" description="Low complexity" evidence="1">
    <location>
        <begin position="165"/>
        <end position="198"/>
    </location>
</feature>
<reference evidence="3" key="1">
    <citation type="submission" date="2025-08" db="UniProtKB">
        <authorList>
            <consortium name="RefSeq"/>
        </authorList>
    </citation>
    <scope>IDENTIFICATION</scope>
    <source>
        <tissue evidence="3">Whole organism</tissue>
    </source>
</reference>
<dbReference type="OrthoDB" id="300641at2759"/>
<dbReference type="Proteomes" id="UP000694843">
    <property type="component" value="Unplaced"/>
</dbReference>
<feature type="region of interest" description="Disordered" evidence="1">
    <location>
        <begin position="165"/>
        <end position="241"/>
    </location>
</feature>
<dbReference type="RefSeq" id="XP_047737747.1">
    <property type="nucleotide sequence ID" value="XM_047881791.1"/>
</dbReference>
<feature type="region of interest" description="Disordered" evidence="1">
    <location>
        <begin position="374"/>
        <end position="440"/>
    </location>
</feature>
<feature type="compositionally biased region" description="Low complexity" evidence="1">
    <location>
        <begin position="217"/>
        <end position="226"/>
    </location>
</feature>
<feature type="region of interest" description="Disordered" evidence="1">
    <location>
        <begin position="304"/>
        <end position="335"/>
    </location>
</feature>
<gene>
    <name evidence="3" type="primary">LOC108670366</name>
</gene>